<dbReference type="EMBL" id="MN739489">
    <property type="protein sequence ID" value="QHT08048.1"/>
    <property type="molecule type" value="Genomic_DNA"/>
</dbReference>
<feature type="domain" description="DUF5824" evidence="1">
    <location>
        <begin position="30"/>
        <end position="133"/>
    </location>
</feature>
<dbReference type="Pfam" id="PF19141">
    <property type="entry name" value="DUF5824"/>
    <property type="match status" value="1"/>
</dbReference>
<dbReference type="AlphaFoldDB" id="A0A6C0CU59"/>
<evidence type="ECO:0000313" key="2">
    <source>
        <dbReference type="EMBL" id="QHT08048.1"/>
    </source>
</evidence>
<reference evidence="2" key="1">
    <citation type="journal article" date="2020" name="Nature">
        <title>Giant virus diversity and host interactions through global metagenomics.</title>
        <authorList>
            <person name="Schulz F."/>
            <person name="Roux S."/>
            <person name="Paez-Espino D."/>
            <person name="Jungbluth S."/>
            <person name="Walsh D.A."/>
            <person name="Denef V.J."/>
            <person name="McMahon K.D."/>
            <person name="Konstantinidis K.T."/>
            <person name="Eloe-Fadrosh E.A."/>
            <person name="Kyrpides N.C."/>
            <person name="Woyke T."/>
        </authorList>
    </citation>
    <scope>NUCLEOTIDE SEQUENCE</scope>
    <source>
        <strain evidence="2">GVMAG-M-3300022752-39</strain>
    </source>
</reference>
<proteinExistence type="predicted"/>
<accession>A0A6C0CU59</accession>
<evidence type="ECO:0000259" key="1">
    <source>
        <dbReference type="Pfam" id="PF19141"/>
    </source>
</evidence>
<organism evidence="2">
    <name type="scientific">viral metagenome</name>
    <dbReference type="NCBI Taxonomy" id="1070528"/>
    <lineage>
        <taxon>unclassified sequences</taxon>
        <taxon>metagenomes</taxon>
        <taxon>organismal metagenomes</taxon>
    </lineage>
</organism>
<protein>
    <recommendedName>
        <fullName evidence="1">DUF5824 domain-containing protein</fullName>
    </recommendedName>
</protein>
<name>A0A6C0CU59_9ZZZZ</name>
<dbReference type="InterPro" id="IPR043862">
    <property type="entry name" value="DUF5824"/>
</dbReference>
<sequence length="171" mass="19663">MKHNIKHNHTRKINIKYLPKNLSLKDKKIQSKMLQKSQKMYKKGLYYTRKKIDSYKSIKSKHILKAMKMYDVEKIGATNELSKKTKCSKESLKKIINKGEGAYYSSGSRPNQTPQSWGIARLASAITSGKAALVDYHILEKGCNKSSKALRLAKKLKKTMKLRKSRKTNLM</sequence>